<comment type="function">
    <text evidence="4">Also displays a weak uracil phosphoribosyltransferase activity which is not physiologically significant.</text>
</comment>
<dbReference type="RefSeq" id="WP_098077708.1">
    <property type="nucleotide sequence ID" value="NZ_PDEQ01000008.1"/>
</dbReference>
<dbReference type="InterPro" id="IPR050137">
    <property type="entry name" value="PyrR_bifunctional"/>
</dbReference>
<feature type="short sequence motif" description="PRPP-binding" evidence="4">
    <location>
        <begin position="96"/>
        <end position="108"/>
    </location>
</feature>
<dbReference type="InterPro" id="IPR029057">
    <property type="entry name" value="PRTase-like"/>
</dbReference>
<keyword evidence="2 4" id="KW-0805">Transcription regulation</keyword>
<dbReference type="InterPro" id="IPR000836">
    <property type="entry name" value="PRTase_dom"/>
</dbReference>
<evidence type="ECO:0000256" key="5">
    <source>
        <dbReference type="SAM" id="MobiDB-lite"/>
    </source>
</evidence>
<comment type="caution">
    <text evidence="7">The sequence shown here is derived from an EMBL/GenBank/DDBJ whole genome shotgun (WGS) entry which is preliminary data.</text>
</comment>
<evidence type="ECO:0000313" key="8">
    <source>
        <dbReference type="Proteomes" id="UP000220102"/>
    </source>
</evidence>
<dbReference type="PANTHER" id="PTHR11608:SF0">
    <property type="entry name" value="BIFUNCTIONAL PROTEIN PYRR"/>
    <property type="match status" value="1"/>
</dbReference>
<dbReference type="PANTHER" id="PTHR11608">
    <property type="entry name" value="BIFUNCTIONAL PROTEIN PYRR"/>
    <property type="match status" value="1"/>
</dbReference>
<dbReference type="InterPro" id="IPR023050">
    <property type="entry name" value="PyrR"/>
</dbReference>
<evidence type="ECO:0000313" key="7">
    <source>
        <dbReference type="EMBL" id="PEN12356.1"/>
    </source>
</evidence>
<dbReference type="Pfam" id="PF00156">
    <property type="entry name" value="Pribosyltran"/>
    <property type="match status" value="1"/>
</dbReference>
<dbReference type="Proteomes" id="UP000220102">
    <property type="component" value="Unassembled WGS sequence"/>
</dbReference>
<dbReference type="Gene3D" id="3.40.50.2020">
    <property type="match status" value="1"/>
</dbReference>
<keyword evidence="4 7" id="KW-0808">Transferase</keyword>
<protein>
    <recommendedName>
        <fullName evidence="4">Bifunctional protein PyrR</fullName>
    </recommendedName>
    <domain>
        <recommendedName>
            <fullName evidence="4">Pyrimidine operon regulatory protein</fullName>
        </recommendedName>
    </domain>
    <domain>
        <recommendedName>
            <fullName evidence="4">Uracil phosphoribosyltransferase</fullName>
            <shortName evidence="4">UPRTase</shortName>
            <ecNumber evidence="4">2.4.2.9</ecNumber>
        </recommendedName>
    </domain>
</protein>
<name>A0A2A8CUR2_9BACT</name>
<keyword evidence="4 7" id="KW-0328">Glycosyltransferase</keyword>
<keyword evidence="8" id="KW-1185">Reference proteome</keyword>
<dbReference type="EMBL" id="PDEQ01000008">
    <property type="protein sequence ID" value="PEN12356.1"/>
    <property type="molecule type" value="Genomic_DNA"/>
</dbReference>
<comment type="function">
    <text evidence="4">Regulates the transcription of the pyrimidine nucleotide (pyr) operon in response to exogenous pyrimidines.</text>
</comment>
<keyword evidence="3 4" id="KW-0804">Transcription</keyword>
<dbReference type="HAMAP" id="MF_01219">
    <property type="entry name" value="PyrR"/>
    <property type="match status" value="1"/>
</dbReference>
<dbReference type="AlphaFoldDB" id="A0A2A8CUR2"/>
<organism evidence="7 8">
    <name type="scientific">Longibacter salinarum</name>
    <dbReference type="NCBI Taxonomy" id="1850348"/>
    <lineage>
        <taxon>Bacteria</taxon>
        <taxon>Pseudomonadati</taxon>
        <taxon>Rhodothermota</taxon>
        <taxon>Rhodothermia</taxon>
        <taxon>Rhodothermales</taxon>
        <taxon>Salisaetaceae</taxon>
        <taxon>Longibacter</taxon>
    </lineage>
</organism>
<evidence type="ECO:0000256" key="3">
    <source>
        <dbReference type="ARBA" id="ARBA00023163"/>
    </source>
</evidence>
<dbReference type="EC" id="2.4.2.9" evidence="4"/>
<evidence type="ECO:0000256" key="2">
    <source>
        <dbReference type="ARBA" id="ARBA00023015"/>
    </source>
</evidence>
<comment type="catalytic activity">
    <reaction evidence="4">
        <text>UMP + diphosphate = 5-phospho-alpha-D-ribose 1-diphosphate + uracil</text>
        <dbReference type="Rhea" id="RHEA:13017"/>
        <dbReference type="ChEBI" id="CHEBI:17568"/>
        <dbReference type="ChEBI" id="CHEBI:33019"/>
        <dbReference type="ChEBI" id="CHEBI:57865"/>
        <dbReference type="ChEBI" id="CHEBI:58017"/>
        <dbReference type="EC" id="2.4.2.9"/>
    </reaction>
</comment>
<feature type="domain" description="Phosphoribosyltransferase" evidence="6">
    <location>
        <begin position="8"/>
        <end position="155"/>
    </location>
</feature>
<reference evidence="7 8" key="1">
    <citation type="submission" date="2017-10" db="EMBL/GenBank/DDBJ databases">
        <title>Draft genome of Longibacter Salinarum.</title>
        <authorList>
            <person name="Goh K.M."/>
            <person name="Shamsir M.S."/>
            <person name="Lim S.W."/>
        </authorList>
    </citation>
    <scope>NUCLEOTIDE SEQUENCE [LARGE SCALE GENOMIC DNA]</scope>
    <source>
        <strain evidence="7 8">KCTC 52045</strain>
    </source>
</reference>
<proteinExistence type="inferred from homology"/>
<sequence>MPTVEIMSTKRVRRTLRRLAYELVERNRGASTLELFGILKSGVPLAEALAEEIADIEGHDVPVHELDTTPFRDDQPDGAKRPSVTDGAPDVDGRDVILVDDVLFTGRTARAALDAVIQYGRPSSIQLVVLIDRGHREYPIQPDYVGRLIQTKHDEQVRVDTGENLNVSVED</sequence>
<dbReference type="SUPFAM" id="SSF53271">
    <property type="entry name" value="PRTase-like"/>
    <property type="match status" value="1"/>
</dbReference>
<gene>
    <name evidence="4" type="primary">pyrR</name>
    <name evidence="7" type="ORF">CRI94_14875</name>
</gene>
<dbReference type="CDD" id="cd06223">
    <property type="entry name" value="PRTases_typeI"/>
    <property type="match status" value="1"/>
</dbReference>
<dbReference type="GO" id="GO:0004845">
    <property type="term" value="F:uracil phosphoribosyltransferase activity"/>
    <property type="evidence" value="ECO:0007669"/>
    <property type="project" value="UniProtKB-UniRule"/>
</dbReference>
<dbReference type="OrthoDB" id="9802227at2"/>
<evidence type="ECO:0000259" key="6">
    <source>
        <dbReference type="Pfam" id="PF00156"/>
    </source>
</evidence>
<accession>A0A2A8CUR2</accession>
<dbReference type="GO" id="GO:0006355">
    <property type="term" value="P:regulation of DNA-templated transcription"/>
    <property type="evidence" value="ECO:0007669"/>
    <property type="project" value="UniProtKB-UniRule"/>
</dbReference>
<feature type="region of interest" description="Disordered" evidence="5">
    <location>
        <begin position="67"/>
        <end position="88"/>
    </location>
</feature>
<feature type="compositionally biased region" description="Basic and acidic residues" evidence="5">
    <location>
        <begin position="67"/>
        <end position="80"/>
    </location>
</feature>
<evidence type="ECO:0000256" key="1">
    <source>
        <dbReference type="ARBA" id="ARBA00005565"/>
    </source>
</evidence>
<dbReference type="NCBIfam" id="NF003549">
    <property type="entry name" value="PRK05205.1-5"/>
    <property type="match status" value="1"/>
</dbReference>
<dbReference type="FunFam" id="3.40.50.2020:FF:000020">
    <property type="entry name" value="Bifunctional protein PyrR"/>
    <property type="match status" value="1"/>
</dbReference>
<evidence type="ECO:0000256" key="4">
    <source>
        <dbReference type="HAMAP-Rule" id="MF_01219"/>
    </source>
</evidence>
<comment type="similarity">
    <text evidence="1 4">Belongs to the purine/pyrimidine phosphoribosyltransferase family. PyrR subfamily.</text>
</comment>